<keyword evidence="2" id="KW-1015">Disulfide bond</keyword>
<dbReference type="OrthoDB" id="282149at2759"/>
<dbReference type="GO" id="GO:0005739">
    <property type="term" value="C:mitochondrion"/>
    <property type="evidence" value="ECO:0007669"/>
    <property type="project" value="TreeGrafter"/>
</dbReference>
<organism evidence="3 4">
    <name type="scientific">Catenaria anguillulae PL171</name>
    <dbReference type="NCBI Taxonomy" id="765915"/>
    <lineage>
        <taxon>Eukaryota</taxon>
        <taxon>Fungi</taxon>
        <taxon>Fungi incertae sedis</taxon>
        <taxon>Blastocladiomycota</taxon>
        <taxon>Blastocladiomycetes</taxon>
        <taxon>Blastocladiales</taxon>
        <taxon>Catenariaceae</taxon>
        <taxon>Catenaria</taxon>
    </lineage>
</organism>
<dbReference type="PANTHER" id="PTHR28627">
    <property type="entry name" value="CYTOCHROME C OXIDASE ASSEMBLY FACTOR 5"/>
    <property type="match status" value="1"/>
</dbReference>
<sequence length="72" mass="8548">MSSSCKKLRQEMIDCILASDCIEKHNKSFTECLQPENSDLVGYECRQLQRAFFECKREMLDMRYRFRGNKAS</sequence>
<evidence type="ECO:0000256" key="2">
    <source>
        <dbReference type="ARBA" id="ARBA00023157"/>
    </source>
</evidence>
<gene>
    <name evidence="3" type="ORF">BCR44DRAFT_1399824</name>
</gene>
<dbReference type="AlphaFoldDB" id="A0A1Y2HZM0"/>
<dbReference type="PROSITE" id="PS51808">
    <property type="entry name" value="CHCH"/>
    <property type="match status" value="1"/>
</dbReference>
<dbReference type="PANTHER" id="PTHR28627:SF1">
    <property type="entry name" value="CYTOCHROME C OXIDASE ASSEMBLY FACTOR 5"/>
    <property type="match status" value="1"/>
</dbReference>
<name>A0A1Y2HZM0_9FUNG</name>
<comment type="caution">
    <text evidence="3">The sequence shown here is derived from an EMBL/GenBank/DDBJ whole genome shotgun (WGS) entry which is preliminary data.</text>
</comment>
<dbReference type="Pfam" id="PF10203">
    <property type="entry name" value="Pet191_N"/>
    <property type="match status" value="1"/>
</dbReference>
<accession>A0A1Y2HZM0</accession>
<dbReference type="Proteomes" id="UP000193411">
    <property type="component" value="Unassembled WGS sequence"/>
</dbReference>
<proteinExistence type="inferred from homology"/>
<protein>
    <submittedName>
        <fullName evidence="3">Cytochrome c oxidase assembly factor 5</fullName>
    </submittedName>
</protein>
<evidence type="ECO:0000256" key="1">
    <source>
        <dbReference type="ARBA" id="ARBA00007785"/>
    </source>
</evidence>
<dbReference type="STRING" id="765915.A0A1Y2HZM0"/>
<evidence type="ECO:0000313" key="3">
    <source>
        <dbReference type="EMBL" id="ORZ39949.1"/>
    </source>
</evidence>
<reference evidence="3 4" key="1">
    <citation type="submission" date="2016-07" db="EMBL/GenBank/DDBJ databases">
        <title>Pervasive Adenine N6-methylation of Active Genes in Fungi.</title>
        <authorList>
            <consortium name="DOE Joint Genome Institute"/>
            <person name="Mondo S.J."/>
            <person name="Dannebaum R.O."/>
            <person name="Kuo R.C."/>
            <person name="Labutti K."/>
            <person name="Haridas S."/>
            <person name="Kuo A."/>
            <person name="Salamov A."/>
            <person name="Ahrendt S.R."/>
            <person name="Lipzen A."/>
            <person name="Sullivan W."/>
            <person name="Andreopoulos W.B."/>
            <person name="Clum A."/>
            <person name="Lindquist E."/>
            <person name="Daum C."/>
            <person name="Ramamoorthy G.K."/>
            <person name="Gryganskyi A."/>
            <person name="Culley D."/>
            <person name="Magnuson J.K."/>
            <person name="James T.Y."/>
            <person name="O'Malley M.A."/>
            <person name="Stajich J.E."/>
            <person name="Spatafora J.W."/>
            <person name="Visel A."/>
            <person name="Grigoriev I.V."/>
        </authorList>
    </citation>
    <scope>NUCLEOTIDE SEQUENCE [LARGE SCALE GENOMIC DNA]</scope>
    <source>
        <strain evidence="3 4">PL171</strain>
    </source>
</reference>
<keyword evidence="4" id="KW-1185">Reference proteome</keyword>
<comment type="similarity">
    <text evidence="1">Belongs to the PET191 family.</text>
</comment>
<dbReference type="GO" id="GO:0033617">
    <property type="term" value="P:mitochondrial respiratory chain complex IV assembly"/>
    <property type="evidence" value="ECO:0007669"/>
    <property type="project" value="TreeGrafter"/>
</dbReference>
<evidence type="ECO:0000313" key="4">
    <source>
        <dbReference type="Proteomes" id="UP000193411"/>
    </source>
</evidence>
<dbReference type="InterPro" id="IPR018793">
    <property type="entry name" value="Cyt_c_oxidase_assmbl_Pet191"/>
</dbReference>
<dbReference type="EMBL" id="MCFL01000004">
    <property type="protein sequence ID" value="ORZ39949.1"/>
    <property type="molecule type" value="Genomic_DNA"/>
</dbReference>